<reference evidence="1 2" key="1">
    <citation type="journal article" date="2018" name="Sci. Rep.">
        <title>Genomic signatures of local adaptation to the degree of environmental predictability in rotifers.</title>
        <authorList>
            <person name="Franch-Gras L."/>
            <person name="Hahn C."/>
            <person name="Garcia-Roger E.M."/>
            <person name="Carmona M.J."/>
            <person name="Serra M."/>
            <person name="Gomez A."/>
        </authorList>
    </citation>
    <scope>NUCLEOTIDE SEQUENCE [LARGE SCALE GENOMIC DNA]</scope>
    <source>
        <strain evidence="1">HYR1</strain>
    </source>
</reference>
<dbReference type="EMBL" id="REGN01000388">
    <property type="protein sequence ID" value="RNA42276.1"/>
    <property type="molecule type" value="Genomic_DNA"/>
</dbReference>
<evidence type="ECO:0000313" key="2">
    <source>
        <dbReference type="Proteomes" id="UP000276133"/>
    </source>
</evidence>
<sequence>MRENRKPILFIELHFLILNLILNHTDWIFQIFLALNSIQNITIELKIENNEHLMSPSNSLVINNFLTIKTSRAISQNSYRFCRLPQWVKKSYFTLFHLQKCILFQNMCDLMKKK</sequence>
<keyword evidence="2" id="KW-1185">Reference proteome</keyword>
<dbReference type="Proteomes" id="UP000276133">
    <property type="component" value="Unassembled WGS sequence"/>
</dbReference>
<gene>
    <name evidence="1" type="ORF">BpHYR1_021223</name>
</gene>
<accession>A0A3M7T2N6</accession>
<organism evidence="1 2">
    <name type="scientific">Brachionus plicatilis</name>
    <name type="common">Marine rotifer</name>
    <name type="synonym">Brachionus muelleri</name>
    <dbReference type="NCBI Taxonomy" id="10195"/>
    <lineage>
        <taxon>Eukaryota</taxon>
        <taxon>Metazoa</taxon>
        <taxon>Spiralia</taxon>
        <taxon>Gnathifera</taxon>
        <taxon>Rotifera</taxon>
        <taxon>Eurotatoria</taxon>
        <taxon>Monogononta</taxon>
        <taxon>Pseudotrocha</taxon>
        <taxon>Ploima</taxon>
        <taxon>Brachionidae</taxon>
        <taxon>Brachionus</taxon>
    </lineage>
</organism>
<name>A0A3M7T2N6_BRAPC</name>
<evidence type="ECO:0000313" key="1">
    <source>
        <dbReference type="EMBL" id="RNA42276.1"/>
    </source>
</evidence>
<comment type="caution">
    <text evidence="1">The sequence shown here is derived from an EMBL/GenBank/DDBJ whole genome shotgun (WGS) entry which is preliminary data.</text>
</comment>
<proteinExistence type="predicted"/>
<protein>
    <submittedName>
        <fullName evidence="1">Uncharacterized protein</fullName>
    </submittedName>
</protein>
<dbReference type="AlphaFoldDB" id="A0A3M7T2N6"/>